<organism evidence="2 3">
    <name type="scientific">Blepharisma stoltei</name>
    <dbReference type="NCBI Taxonomy" id="1481888"/>
    <lineage>
        <taxon>Eukaryota</taxon>
        <taxon>Sar</taxon>
        <taxon>Alveolata</taxon>
        <taxon>Ciliophora</taxon>
        <taxon>Postciliodesmatophora</taxon>
        <taxon>Heterotrichea</taxon>
        <taxon>Heterotrichida</taxon>
        <taxon>Blepharismidae</taxon>
        <taxon>Blepharisma</taxon>
    </lineage>
</organism>
<comment type="caution">
    <text evidence="2">The sequence shown here is derived from an EMBL/GenBank/DDBJ whole genome shotgun (WGS) entry which is preliminary data.</text>
</comment>
<protein>
    <submittedName>
        <fullName evidence="2">Uncharacterized protein</fullName>
    </submittedName>
</protein>
<keyword evidence="1" id="KW-0812">Transmembrane</keyword>
<keyword evidence="1" id="KW-0472">Membrane</keyword>
<keyword evidence="3" id="KW-1185">Reference proteome</keyword>
<proteinExistence type="predicted"/>
<sequence>MASGEAVYPPGIGNSEYLDIAYCVEICSSIGLSLRQDVQEIVGDGLPVHLVTVCLCIFNIAFEIQLWVQRYLEASKREIWNSFPLNRILMLRLINCISFFQ</sequence>
<feature type="transmembrane region" description="Helical" evidence="1">
    <location>
        <begin position="48"/>
        <end position="68"/>
    </location>
</feature>
<name>A0AAU9J5K1_9CILI</name>
<evidence type="ECO:0000313" key="3">
    <source>
        <dbReference type="Proteomes" id="UP001162131"/>
    </source>
</evidence>
<dbReference type="EMBL" id="CAJZBQ010000028">
    <property type="protein sequence ID" value="CAG9321516.1"/>
    <property type="molecule type" value="Genomic_DNA"/>
</dbReference>
<reference evidence="2" key="1">
    <citation type="submission" date="2021-09" db="EMBL/GenBank/DDBJ databases">
        <authorList>
            <consortium name="AG Swart"/>
            <person name="Singh M."/>
            <person name="Singh A."/>
            <person name="Seah K."/>
            <person name="Emmerich C."/>
        </authorList>
    </citation>
    <scope>NUCLEOTIDE SEQUENCE</scope>
    <source>
        <strain evidence="2">ATCC30299</strain>
    </source>
</reference>
<dbReference type="AlphaFoldDB" id="A0AAU9J5K1"/>
<accession>A0AAU9J5K1</accession>
<dbReference type="Proteomes" id="UP001162131">
    <property type="component" value="Unassembled WGS sequence"/>
</dbReference>
<gene>
    <name evidence="2" type="ORF">BSTOLATCC_MIC28951</name>
</gene>
<evidence type="ECO:0000313" key="2">
    <source>
        <dbReference type="EMBL" id="CAG9321516.1"/>
    </source>
</evidence>
<evidence type="ECO:0000256" key="1">
    <source>
        <dbReference type="SAM" id="Phobius"/>
    </source>
</evidence>
<keyword evidence="1" id="KW-1133">Transmembrane helix</keyword>